<dbReference type="InterPro" id="IPR050951">
    <property type="entry name" value="Retrovirus_Pol_polyprotein"/>
</dbReference>
<keyword evidence="2" id="KW-1185">Reference proteome</keyword>
<dbReference type="EMBL" id="JAVFWL010000006">
    <property type="protein sequence ID" value="KAK6760948.1"/>
    <property type="molecule type" value="Genomic_DNA"/>
</dbReference>
<organism evidence="1 2">
    <name type="scientific">Necator americanus</name>
    <name type="common">Human hookworm</name>
    <dbReference type="NCBI Taxonomy" id="51031"/>
    <lineage>
        <taxon>Eukaryota</taxon>
        <taxon>Metazoa</taxon>
        <taxon>Ecdysozoa</taxon>
        <taxon>Nematoda</taxon>
        <taxon>Chromadorea</taxon>
        <taxon>Rhabditida</taxon>
        <taxon>Rhabditina</taxon>
        <taxon>Rhabditomorpha</taxon>
        <taxon>Strongyloidea</taxon>
        <taxon>Ancylostomatidae</taxon>
        <taxon>Bunostominae</taxon>
        <taxon>Necator</taxon>
    </lineage>
</organism>
<gene>
    <name evidence="1" type="primary">Necator_chrX.g22299</name>
    <name evidence="1" type="ORF">RB195_022138</name>
</gene>
<dbReference type="PANTHER" id="PTHR37984">
    <property type="entry name" value="PROTEIN CBG26694"/>
    <property type="match status" value="1"/>
</dbReference>
<sequence>MVPVYTANRLQRWKLILLGYDFDIEYQKTTEFGQAYVLSRLILPRPVHTEDIVIAKIKQDIFAVQSAAEEESRKDEKVSQAIWMLQTGTWPSKPKEQINSWKALSHALSVQNGCLYFGHRIVVPASLQEAVLKQLHEGHPRMTRMKMLV</sequence>
<proteinExistence type="predicted"/>
<dbReference type="Proteomes" id="UP001303046">
    <property type="component" value="Unassembled WGS sequence"/>
</dbReference>
<reference evidence="1 2" key="1">
    <citation type="submission" date="2023-08" db="EMBL/GenBank/DDBJ databases">
        <title>A Necator americanus chromosomal reference genome.</title>
        <authorList>
            <person name="Ilik V."/>
            <person name="Petrzelkova K.J."/>
            <person name="Pardy F."/>
            <person name="Fuh T."/>
            <person name="Niatou-Singa F.S."/>
            <person name="Gouil Q."/>
            <person name="Baker L."/>
            <person name="Ritchie M.E."/>
            <person name="Jex A.R."/>
            <person name="Gazzola D."/>
            <person name="Li H."/>
            <person name="Toshio Fujiwara R."/>
            <person name="Zhan B."/>
            <person name="Aroian R.V."/>
            <person name="Pafco B."/>
            <person name="Schwarz E.M."/>
        </authorList>
    </citation>
    <scope>NUCLEOTIDE SEQUENCE [LARGE SCALE GENOMIC DNA]</scope>
    <source>
        <strain evidence="1 2">Aroian</strain>
        <tissue evidence="1">Whole animal</tissue>
    </source>
</reference>
<evidence type="ECO:0000313" key="1">
    <source>
        <dbReference type="EMBL" id="KAK6760948.1"/>
    </source>
</evidence>
<accession>A0ABR1EED2</accession>
<dbReference type="PANTHER" id="PTHR37984:SF5">
    <property type="entry name" value="PROTEIN NYNRIN-LIKE"/>
    <property type="match status" value="1"/>
</dbReference>
<name>A0ABR1EED2_NECAM</name>
<protein>
    <submittedName>
        <fullName evidence="1">Uncharacterized protein</fullName>
    </submittedName>
</protein>
<comment type="caution">
    <text evidence="1">The sequence shown here is derived from an EMBL/GenBank/DDBJ whole genome shotgun (WGS) entry which is preliminary data.</text>
</comment>
<evidence type="ECO:0000313" key="2">
    <source>
        <dbReference type="Proteomes" id="UP001303046"/>
    </source>
</evidence>